<sequence>MTLAGSSRRSRARTVSRSSGSGPASLSARANPRGLVVTVELPLEFCAELPGQLDLTSDHPGELRRRAGAVHDPQLGAVRGTFPDHGTIGTLPGGLPEFVEHCKQRIRHGMPLRR</sequence>
<gene>
    <name evidence="2" type="ORF">KVA01_11050</name>
</gene>
<proteinExistence type="predicted"/>
<accession>A0A4Y4D865</accession>
<dbReference type="EMBL" id="BJNW01000007">
    <property type="protein sequence ID" value="GEC98950.1"/>
    <property type="molecule type" value="Genomic_DNA"/>
</dbReference>
<reference evidence="2 3" key="1">
    <citation type="submission" date="2019-06" db="EMBL/GenBank/DDBJ databases">
        <title>Whole genome shotgun sequence of Kocuria varians NBRC 15358.</title>
        <authorList>
            <person name="Hosoyama A."/>
            <person name="Uohara A."/>
            <person name="Ohji S."/>
            <person name="Ichikawa N."/>
        </authorList>
    </citation>
    <scope>NUCLEOTIDE SEQUENCE [LARGE SCALE GENOMIC DNA]</scope>
    <source>
        <strain evidence="2 3">NBRC 15358</strain>
    </source>
</reference>
<evidence type="ECO:0000313" key="2">
    <source>
        <dbReference type="EMBL" id="GEC98950.1"/>
    </source>
</evidence>
<organism evidence="2 3">
    <name type="scientific">Kocuria varians</name>
    <name type="common">Micrococcus varians</name>
    <dbReference type="NCBI Taxonomy" id="1272"/>
    <lineage>
        <taxon>Bacteria</taxon>
        <taxon>Bacillati</taxon>
        <taxon>Actinomycetota</taxon>
        <taxon>Actinomycetes</taxon>
        <taxon>Micrococcales</taxon>
        <taxon>Micrococcaceae</taxon>
        <taxon>Kocuria</taxon>
    </lineage>
</organism>
<comment type="caution">
    <text evidence="2">The sequence shown here is derived from an EMBL/GenBank/DDBJ whole genome shotgun (WGS) entry which is preliminary data.</text>
</comment>
<keyword evidence="3" id="KW-1185">Reference proteome</keyword>
<evidence type="ECO:0000313" key="3">
    <source>
        <dbReference type="Proteomes" id="UP000315730"/>
    </source>
</evidence>
<feature type="compositionally biased region" description="Low complexity" evidence="1">
    <location>
        <begin position="15"/>
        <end position="30"/>
    </location>
</feature>
<protein>
    <submittedName>
        <fullName evidence="2">Uncharacterized protein</fullName>
    </submittedName>
</protein>
<dbReference type="AlphaFoldDB" id="A0A4Y4D865"/>
<name>A0A4Y4D865_KOCVA</name>
<dbReference type="Proteomes" id="UP000315730">
    <property type="component" value="Unassembled WGS sequence"/>
</dbReference>
<feature type="region of interest" description="Disordered" evidence="1">
    <location>
        <begin position="1"/>
        <end position="31"/>
    </location>
</feature>
<evidence type="ECO:0000256" key="1">
    <source>
        <dbReference type="SAM" id="MobiDB-lite"/>
    </source>
</evidence>